<dbReference type="Gene3D" id="3.40.1760.10">
    <property type="entry name" value="YfbM-like super family"/>
    <property type="match status" value="1"/>
</dbReference>
<reference evidence="1 2" key="2">
    <citation type="journal article" date="2021" name="Mar. Drugs">
        <title>A New Micromonospora Strain with Antibiotic Activity Isolated from the Microbiome of a Mid-Atlantic Deep-Sea Sponge.</title>
        <authorList>
            <person name="Back C.R."/>
            <person name="Stennett H.L."/>
            <person name="Williams S.E."/>
            <person name="Wang L."/>
            <person name="Ojeda Gomez J."/>
            <person name="Abdulle O.M."/>
            <person name="Duffy T."/>
            <person name="Neal C."/>
            <person name="Mantell J."/>
            <person name="Jepson M.A."/>
            <person name="Hendry K.R."/>
            <person name="Powell D."/>
            <person name="Stach J.E.M."/>
            <person name="Essex-Lopresti A.E."/>
            <person name="Willis C.L."/>
            <person name="Curnow P."/>
            <person name="Race P.R."/>
        </authorList>
    </citation>
    <scope>NUCLEOTIDE SEQUENCE [LARGE SCALE GENOMIC DNA]</scope>
    <source>
        <strain evidence="1 2">28ISP2-46</strain>
    </source>
</reference>
<organism evidence="1 2">
    <name type="scientific">Micromonospora robiginosa</name>
    <dbReference type="NCBI Taxonomy" id="2749844"/>
    <lineage>
        <taxon>Bacteria</taxon>
        <taxon>Bacillati</taxon>
        <taxon>Actinomycetota</taxon>
        <taxon>Actinomycetes</taxon>
        <taxon>Micromonosporales</taxon>
        <taxon>Micromonosporaceae</taxon>
        <taxon>Micromonospora</taxon>
    </lineage>
</organism>
<name>A0A7L6B4E8_9ACTN</name>
<gene>
    <name evidence="1" type="ORF">H1D33_26930</name>
</gene>
<dbReference type="Pfam" id="PF08974">
    <property type="entry name" value="DUF1877"/>
    <property type="match status" value="1"/>
</dbReference>
<dbReference type="RefSeq" id="WP_181569349.1">
    <property type="nucleotide sequence ID" value="NZ_CP059322.2"/>
</dbReference>
<dbReference type="InterPro" id="IPR015068">
    <property type="entry name" value="DUF1877"/>
</dbReference>
<evidence type="ECO:0000313" key="2">
    <source>
        <dbReference type="Proteomes" id="UP000510844"/>
    </source>
</evidence>
<dbReference type="KEGG" id="mfeu:H1D33_26930"/>
<evidence type="ECO:0000313" key="1">
    <source>
        <dbReference type="EMBL" id="QLQ36838.1"/>
    </source>
</evidence>
<sequence>MGMVLIGRRLSGPELSAAAADPTTVAPLLHGDDPLLDLDKSWHGLHYLLTGTAWDTDDGAGAAILGGEPIGDDVGYGPPRLLAPDAVRAVADGLDAVNEATLRARFDPDAMTDEGIYPAIWHDGDDEFDTYLWPSFVELRRFYRTAATQGEGVLLAVT</sequence>
<dbReference type="Proteomes" id="UP000510844">
    <property type="component" value="Chromosome"/>
</dbReference>
<protein>
    <submittedName>
        <fullName evidence="1">YfbM family protein</fullName>
    </submittedName>
</protein>
<reference evidence="2" key="1">
    <citation type="submission" date="2020-07" db="EMBL/GenBank/DDBJ databases">
        <title>A new Micromonospora strain with potent antibiotic activity isolated from the microbiome of a mid-Atlantic deep-sea sponge.</title>
        <authorList>
            <person name="Back C.R."/>
            <person name="Stennett H.L."/>
            <person name="Williams S.E."/>
            <person name="Wang L."/>
            <person name="Ojeda Gomez J."/>
            <person name="Abdulle O.M."/>
            <person name="Duffy T."/>
            <person name="Hendry K.R."/>
            <person name="Powell D."/>
            <person name="Stach J.E."/>
            <person name="Essex-Lopresti A.E."/>
            <person name="Willis C.L."/>
            <person name="Curnow P."/>
            <person name="Race P.R."/>
        </authorList>
    </citation>
    <scope>NUCLEOTIDE SEQUENCE [LARGE SCALE GENOMIC DNA]</scope>
    <source>
        <strain evidence="2">28ISP2-46</strain>
    </source>
</reference>
<dbReference type="EMBL" id="CP059322">
    <property type="protein sequence ID" value="QLQ36838.1"/>
    <property type="molecule type" value="Genomic_DNA"/>
</dbReference>
<accession>A0A7L6B4E8</accession>
<keyword evidence="2" id="KW-1185">Reference proteome</keyword>
<dbReference type="InterPro" id="IPR035944">
    <property type="entry name" value="YfbM-like_sf"/>
</dbReference>
<dbReference type="AlphaFoldDB" id="A0A7L6B4E8"/>
<dbReference type="SUPFAM" id="SSF111069">
    <property type="entry name" value="Hypothetical protein yfbM"/>
    <property type="match status" value="1"/>
</dbReference>
<proteinExistence type="predicted"/>